<name>A0A179GDJ5_PURLI</name>
<comment type="caution">
    <text evidence="2">The sequence shown here is derived from an EMBL/GenBank/DDBJ whole genome shotgun (WGS) entry which is preliminary data.</text>
</comment>
<accession>A0A179GDJ5</accession>
<dbReference type="EMBL" id="LSBI01000015">
    <property type="protein sequence ID" value="OAQ75896.1"/>
    <property type="molecule type" value="Genomic_DNA"/>
</dbReference>
<sequence length="112" mass="12105">MTGVPGPWNVARDGRAAQETTSIRHLCPEQETRASSLPPSTSERTAMSKGETLSIQPDAIRRDGACDADRGGRLQHPPRVVVVGDDDGGQLDKKRRGNRQSARYCALSHGPM</sequence>
<proteinExistence type="predicted"/>
<feature type="region of interest" description="Disordered" evidence="1">
    <location>
        <begin position="1"/>
        <end position="112"/>
    </location>
</feature>
<protein>
    <submittedName>
        <fullName evidence="2">Uncharacterized protein</fullName>
    </submittedName>
</protein>
<organism evidence="2 3">
    <name type="scientific">Purpureocillium lilacinum</name>
    <name type="common">Paecilomyces lilacinus</name>
    <dbReference type="NCBI Taxonomy" id="33203"/>
    <lineage>
        <taxon>Eukaryota</taxon>
        <taxon>Fungi</taxon>
        <taxon>Dikarya</taxon>
        <taxon>Ascomycota</taxon>
        <taxon>Pezizomycotina</taxon>
        <taxon>Sordariomycetes</taxon>
        <taxon>Hypocreomycetidae</taxon>
        <taxon>Hypocreales</taxon>
        <taxon>Ophiocordycipitaceae</taxon>
        <taxon>Purpureocillium</taxon>
    </lineage>
</organism>
<dbReference type="AlphaFoldDB" id="A0A179GDJ5"/>
<evidence type="ECO:0000313" key="2">
    <source>
        <dbReference type="EMBL" id="OAQ75896.1"/>
    </source>
</evidence>
<feature type="compositionally biased region" description="Polar residues" evidence="1">
    <location>
        <begin position="33"/>
        <end position="55"/>
    </location>
</feature>
<evidence type="ECO:0000313" key="3">
    <source>
        <dbReference type="Proteomes" id="UP000078340"/>
    </source>
</evidence>
<reference evidence="2 3" key="1">
    <citation type="submission" date="2016-02" db="EMBL/GenBank/DDBJ databases">
        <title>Biosynthesis of antibiotic leucinostatins and their inhibition on Phytophthora in bio-control Purpureocillium lilacinum.</title>
        <authorList>
            <person name="Wang G."/>
            <person name="Liu Z."/>
            <person name="Lin R."/>
            <person name="Li E."/>
            <person name="Mao Z."/>
            <person name="Ling J."/>
            <person name="Yin W."/>
            <person name="Xie B."/>
        </authorList>
    </citation>
    <scope>NUCLEOTIDE SEQUENCE [LARGE SCALE GENOMIC DNA]</scope>
    <source>
        <strain evidence="2">PLFJ-1</strain>
    </source>
</reference>
<gene>
    <name evidence="2" type="ORF">VFPFJ_10660</name>
</gene>
<dbReference type="Proteomes" id="UP000078340">
    <property type="component" value="Unassembled WGS sequence"/>
</dbReference>
<feature type="compositionally biased region" description="Basic and acidic residues" evidence="1">
    <location>
        <begin position="59"/>
        <end position="72"/>
    </location>
</feature>
<evidence type="ECO:0000256" key="1">
    <source>
        <dbReference type="SAM" id="MobiDB-lite"/>
    </source>
</evidence>